<accession>A0A6A7AW72</accession>
<dbReference type="EMBL" id="MU006327">
    <property type="protein sequence ID" value="KAF2847312.1"/>
    <property type="molecule type" value="Genomic_DNA"/>
</dbReference>
<organism evidence="2 3">
    <name type="scientific">Plenodomus tracheiphilus IPT5</name>
    <dbReference type="NCBI Taxonomy" id="1408161"/>
    <lineage>
        <taxon>Eukaryota</taxon>
        <taxon>Fungi</taxon>
        <taxon>Dikarya</taxon>
        <taxon>Ascomycota</taxon>
        <taxon>Pezizomycotina</taxon>
        <taxon>Dothideomycetes</taxon>
        <taxon>Pleosporomycetidae</taxon>
        <taxon>Pleosporales</taxon>
        <taxon>Pleosporineae</taxon>
        <taxon>Leptosphaeriaceae</taxon>
        <taxon>Plenodomus</taxon>
    </lineage>
</organism>
<evidence type="ECO:0000313" key="2">
    <source>
        <dbReference type="EMBL" id="KAF2847312.1"/>
    </source>
</evidence>
<dbReference type="Proteomes" id="UP000799423">
    <property type="component" value="Unassembled WGS sequence"/>
</dbReference>
<proteinExistence type="predicted"/>
<gene>
    <name evidence="2" type="ORF">T440DRAFT_212443</name>
</gene>
<feature type="region of interest" description="Disordered" evidence="1">
    <location>
        <begin position="36"/>
        <end position="57"/>
    </location>
</feature>
<name>A0A6A7AW72_9PLEO</name>
<evidence type="ECO:0000256" key="1">
    <source>
        <dbReference type="SAM" id="MobiDB-lite"/>
    </source>
</evidence>
<dbReference type="AlphaFoldDB" id="A0A6A7AW72"/>
<reference evidence="2" key="1">
    <citation type="submission" date="2020-01" db="EMBL/GenBank/DDBJ databases">
        <authorList>
            <consortium name="DOE Joint Genome Institute"/>
            <person name="Haridas S."/>
            <person name="Albert R."/>
            <person name="Binder M."/>
            <person name="Bloem J."/>
            <person name="Labutti K."/>
            <person name="Salamov A."/>
            <person name="Andreopoulos B."/>
            <person name="Baker S.E."/>
            <person name="Barry K."/>
            <person name="Bills G."/>
            <person name="Bluhm B.H."/>
            <person name="Cannon C."/>
            <person name="Castanera R."/>
            <person name="Culley D.E."/>
            <person name="Daum C."/>
            <person name="Ezra D."/>
            <person name="Gonzalez J.B."/>
            <person name="Henrissat B."/>
            <person name="Kuo A."/>
            <person name="Liang C."/>
            <person name="Lipzen A."/>
            <person name="Lutzoni F."/>
            <person name="Magnuson J."/>
            <person name="Mondo S."/>
            <person name="Nolan M."/>
            <person name="Ohm R."/>
            <person name="Pangilinan J."/>
            <person name="Park H.-J."/>
            <person name="Ramirez L."/>
            <person name="Alfaro M."/>
            <person name="Sun H."/>
            <person name="Tritt A."/>
            <person name="Yoshinaga Y."/>
            <person name="Zwiers L.-H."/>
            <person name="Turgeon B.G."/>
            <person name="Goodwin S.B."/>
            <person name="Spatafora J.W."/>
            <person name="Crous P.W."/>
            <person name="Grigoriev I.V."/>
        </authorList>
    </citation>
    <scope>NUCLEOTIDE SEQUENCE</scope>
    <source>
        <strain evidence="2">IPT5</strain>
    </source>
</reference>
<keyword evidence="3" id="KW-1185">Reference proteome</keyword>
<dbReference type="OrthoDB" id="10670149at2759"/>
<protein>
    <submittedName>
        <fullName evidence="2">Uncharacterized protein</fullName>
    </submittedName>
</protein>
<feature type="compositionally biased region" description="Polar residues" evidence="1">
    <location>
        <begin position="37"/>
        <end position="53"/>
    </location>
</feature>
<sequence>MAPPCPSPKGSRAHVALDRNHSALVSLSRGSIIIPRNGTTVHRPSNPGNNTSIGAPKADPYMLERFSVVPSNVEMDVDPDSVQRPLDLDELDFPKMTEKDIRNLHPIEATVGIARIIKPEQRLLTIRLLFCEVVRQNENAKRHLLEHLETLKQKYDFVRSLEMEILLKLQSDWTRSQYKPQGRREFRIEYQRRAEEFLYDYDNKAWGKFRRAVKAFHRKMHLLIQHLTNACRPAPSIQEKGAEPVPSSEDLWNQLKEALHGTVKRMNVEVSHSHNNGVLILNLDRPQDMGQRLEQWMLNDLAGKLGPSLSEQQQHAAYVEAGNALIENLMNTDFFITTVRQYLSA</sequence>
<evidence type="ECO:0000313" key="3">
    <source>
        <dbReference type="Proteomes" id="UP000799423"/>
    </source>
</evidence>